<gene>
    <name evidence="2" type="ORF">GALMADRAFT_151459</name>
</gene>
<organism evidence="2 3">
    <name type="scientific">Galerina marginata (strain CBS 339.88)</name>
    <dbReference type="NCBI Taxonomy" id="685588"/>
    <lineage>
        <taxon>Eukaryota</taxon>
        <taxon>Fungi</taxon>
        <taxon>Dikarya</taxon>
        <taxon>Basidiomycota</taxon>
        <taxon>Agaricomycotina</taxon>
        <taxon>Agaricomycetes</taxon>
        <taxon>Agaricomycetidae</taxon>
        <taxon>Agaricales</taxon>
        <taxon>Agaricineae</taxon>
        <taxon>Strophariaceae</taxon>
        <taxon>Galerina</taxon>
    </lineage>
</organism>
<evidence type="ECO:0000313" key="3">
    <source>
        <dbReference type="Proteomes" id="UP000027222"/>
    </source>
</evidence>
<name>A0A067TN68_GALM3</name>
<accession>A0A067TN68</accession>
<feature type="region of interest" description="Disordered" evidence="1">
    <location>
        <begin position="169"/>
        <end position="197"/>
    </location>
</feature>
<dbReference type="Proteomes" id="UP000027222">
    <property type="component" value="Unassembled WGS sequence"/>
</dbReference>
<sequence>MHHANTGPTKYLFGIRQVDPSSKRLASHPAQRFSNPLSSYVPSACRPPTGTSTAVAFVNAVPQTGSKHCQPTATHQDDLHVMTNFTRYHISSLKSIRTIGSIALTNHRLMIFTSIHNDLMSPSTPSQVPAPDDRLVDLAVLNLAVHLTSSFVTWQRTRSMDDYDAQPAASKFRLPHGTSSRRKSSRRDLGGWSWEDG</sequence>
<reference evidence="3" key="1">
    <citation type="journal article" date="2014" name="Proc. Natl. Acad. Sci. U.S.A.">
        <title>Extensive sampling of basidiomycete genomes demonstrates inadequacy of the white-rot/brown-rot paradigm for wood decay fungi.</title>
        <authorList>
            <person name="Riley R."/>
            <person name="Salamov A.A."/>
            <person name="Brown D.W."/>
            <person name="Nagy L.G."/>
            <person name="Floudas D."/>
            <person name="Held B.W."/>
            <person name="Levasseur A."/>
            <person name="Lombard V."/>
            <person name="Morin E."/>
            <person name="Otillar R."/>
            <person name="Lindquist E.A."/>
            <person name="Sun H."/>
            <person name="LaButti K.M."/>
            <person name="Schmutz J."/>
            <person name="Jabbour D."/>
            <person name="Luo H."/>
            <person name="Baker S.E."/>
            <person name="Pisabarro A.G."/>
            <person name="Walton J.D."/>
            <person name="Blanchette R.A."/>
            <person name="Henrissat B."/>
            <person name="Martin F."/>
            <person name="Cullen D."/>
            <person name="Hibbett D.S."/>
            <person name="Grigoriev I.V."/>
        </authorList>
    </citation>
    <scope>NUCLEOTIDE SEQUENCE [LARGE SCALE GENOMIC DNA]</scope>
    <source>
        <strain evidence="3">CBS 339.88</strain>
    </source>
</reference>
<dbReference type="HOGENOM" id="CLU_1384259_0_0_1"/>
<proteinExistence type="predicted"/>
<evidence type="ECO:0000256" key="1">
    <source>
        <dbReference type="SAM" id="MobiDB-lite"/>
    </source>
</evidence>
<dbReference type="EMBL" id="KL142368">
    <property type="protein sequence ID" value="KDR84670.1"/>
    <property type="molecule type" value="Genomic_DNA"/>
</dbReference>
<protein>
    <submittedName>
        <fullName evidence="2">Uncharacterized protein</fullName>
    </submittedName>
</protein>
<dbReference type="AlphaFoldDB" id="A0A067TN68"/>
<keyword evidence="3" id="KW-1185">Reference proteome</keyword>
<evidence type="ECO:0000313" key="2">
    <source>
        <dbReference type="EMBL" id="KDR84670.1"/>
    </source>
</evidence>